<dbReference type="EMBL" id="SIRE01000004">
    <property type="protein sequence ID" value="TBL80796.1"/>
    <property type="molecule type" value="Genomic_DNA"/>
</dbReference>
<organism evidence="1 2">
    <name type="scientific">Paenibacillus thalictri</name>
    <dbReference type="NCBI Taxonomy" id="2527873"/>
    <lineage>
        <taxon>Bacteria</taxon>
        <taxon>Bacillati</taxon>
        <taxon>Bacillota</taxon>
        <taxon>Bacilli</taxon>
        <taxon>Bacillales</taxon>
        <taxon>Paenibacillaceae</taxon>
        <taxon>Paenibacillus</taxon>
    </lineage>
</organism>
<comment type="caution">
    <text evidence="1">The sequence shown here is derived from an EMBL/GenBank/DDBJ whole genome shotgun (WGS) entry which is preliminary data.</text>
</comment>
<proteinExistence type="predicted"/>
<reference evidence="1 2" key="1">
    <citation type="submission" date="2019-02" db="EMBL/GenBank/DDBJ databases">
        <title>Paenibacillus sp. nov., isolated from surface-sterilized tissue of Thalictrum simplex L.</title>
        <authorList>
            <person name="Tuo L."/>
        </authorList>
    </citation>
    <scope>NUCLEOTIDE SEQUENCE [LARGE SCALE GENOMIC DNA]</scope>
    <source>
        <strain evidence="1 2">N2SHLJ1</strain>
    </source>
</reference>
<evidence type="ECO:0008006" key="3">
    <source>
        <dbReference type="Google" id="ProtNLM"/>
    </source>
</evidence>
<sequence length="402" mass="45695">MDTKLSSKDQKVLLNALEKAKEMTRKMEERSEQKRWSELELPTDFANILARLSKNDLSDIRTNWGVSGASALKKQDLIDVLTLQLAEKLPAVFDLFDKARYDIVKKIADKGGCAYVPLESRQLEYFQSRGILFPGMVNGKKVLCIPPEVLECFKAIDNAEYRQQIRSNTERIKLVHGLLFYYGTLSLKELCRQIHLHLGTDEQLTGEIIYLLEGAEKFHQQARLGAEGYSSGRVWDPEKVKDEHRSRKDLPFFPFTTAELIKAGEPDFVDRNPSFTAFVEFIRKNYEIPLKEAEQLVGECVYAIQIGESPGQILQFLQTQLEINELNVMTSFMDRIVMLHNNTKQWFLKGHAPSEMSRRADSAITASGTAGEVIDFATRRKVGRNDPCPCGTGKKFKKCCGN</sequence>
<name>A0A4Q9DWL5_9BACL</name>
<dbReference type="Pfam" id="PF02810">
    <property type="entry name" value="SEC-C"/>
    <property type="match status" value="1"/>
</dbReference>
<dbReference type="Proteomes" id="UP000293142">
    <property type="component" value="Unassembled WGS sequence"/>
</dbReference>
<dbReference type="InterPro" id="IPR004027">
    <property type="entry name" value="SEC_C_motif"/>
</dbReference>
<keyword evidence="2" id="KW-1185">Reference proteome</keyword>
<dbReference type="RefSeq" id="WP_131012398.1">
    <property type="nucleotide sequence ID" value="NZ_SIRE01000004.1"/>
</dbReference>
<dbReference type="OrthoDB" id="9814022at2"/>
<evidence type="ECO:0000313" key="1">
    <source>
        <dbReference type="EMBL" id="TBL80796.1"/>
    </source>
</evidence>
<protein>
    <recommendedName>
        <fullName evidence="3">Zinc chelation protein SecC</fullName>
    </recommendedName>
</protein>
<dbReference type="Gene3D" id="3.10.450.50">
    <property type="match status" value="1"/>
</dbReference>
<dbReference type="AlphaFoldDB" id="A0A4Q9DWL5"/>
<gene>
    <name evidence="1" type="ORF">EYB31_06120</name>
</gene>
<dbReference type="PANTHER" id="PTHR33747:SF1">
    <property type="entry name" value="ADENYLATE CYCLASE-ASSOCIATED CAP C-TERMINAL DOMAIN-CONTAINING PROTEIN"/>
    <property type="match status" value="1"/>
</dbReference>
<dbReference type="SUPFAM" id="SSF103642">
    <property type="entry name" value="Sec-C motif"/>
    <property type="match status" value="1"/>
</dbReference>
<evidence type="ECO:0000313" key="2">
    <source>
        <dbReference type="Proteomes" id="UP000293142"/>
    </source>
</evidence>
<accession>A0A4Q9DWL5</accession>
<dbReference type="PANTHER" id="PTHR33747">
    <property type="entry name" value="UPF0225 PROTEIN SCO1677"/>
    <property type="match status" value="1"/>
</dbReference>